<dbReference type="GO" id="GO:0005524">
    <property type="term" value="F:ATP binding"/>
    <property type="evidence" value="ECO:0007669"/>
    <property type="project" value="InterPro"/>
</dbReference>
<organism evidence="1 2">
    <name type="scientific">Halarsenatibacter silvermanii</name>
    <dbReference type="NCBI Taxonomy" id="321763"/>
    <lineage>
        <taxon>Bacteria</taxon>
        <taxon>Bacillati</taxon>
        <taxon>Bacillota</taxon>
        <taxon>Clostridia</taxon>
        <taxon>Halanaerobiales</taxon>
        <taxon>Halarsenatibacteraceae</taxon>
        <taxon>Halarsenatibacter</taxon>
    </lineage>
</organism>
<gene>
    <name evidence="1" type="ORF">SAMN04488692_10913</name>
</gene>
<accession>A0A1G9MUK3</accession>
<keyword evidence="1" id="KW-0808">Transferase</keyword>
<dbReference type="AlphaFoldDB" id="A0A1G9MUK3"/>
<dbReference type="EMBL" id="FNGO01000009">
    <property type="protein sequence ID" value="SDL77784.1"/>
    <property type="molecule type" value="Genomic_DNA"/>
</dbReference>
<dbReference type="PANTHER" id="PTHR46638">
    <property type="entry name" value="CORRINOID ADENOSYLTRANSFERASE"/>
    <property type="match status" value="1"/>
</dbReference>
<name>A0A1G9MUK3_9FIRM</name>
<dbReference type="NCBIfam" id="NF004637">
    <property type="entry name" value="PRK05986.1"/>
    <property type="match status" value="1"/>
</dbReference>
<dbReference type="PANTHER" id="PTHR46638:SF1">
    <property type="entry name" value="CORRINOID ADENOSYLTRANSFERASE"/>
    <property type="match status" value="1"/>
</dbReference>
<dbReference type="STRING" id="321763.SAMN04488692_10913"/>
<protein>
    <submittedName>
        <fullName evidence="1">Cob(I)alamin adenosyltransferase</fullName>
    </submittedName>
</protein>
<dbReference type="InterPro" id="IPR027417">
    <property type="entry name" value="P-loop_NTPase"/>
</dbReference>
<reference evidence="1 2" key="1">
    <citation type="submission" date="2016-10" db="EMBL/GenBank/DDBJ databases">
        <authorList>
            <person name="de Groot N.N."/>
        </authorList>
    </citation>
    <scope>NUCLEOTIDE SEQUENCE [LARGE SCALE GENOMIC DNA]</scope>
    <source>
        <strain evidence="1 2">SLAS-1</strain>
    </source>
</reference>
<evidence type="ECO:0000313" key="2">
    <source>
        <dbReference type="Proteomes" id="UP000199476"/>
    </source>
</evidence>
<dbReference type="InterPro" id="IPR003724">
    <property type="entry name" value="CblAdoTrfase_CobA"/>
</dbReference>
<dbReference type="SUPFAM" id="SSF52540">
    <property type="entry name" value="P-loop containing nucleoside triphosphate hydrolases"/>
    <property type="match status" value="1"/>
</dbReference>
<sequence>MNESRAENREKKPGMVHVYTGSGKGKTTAAIGITIRALGAGLRVFFAQFIKGRRYSELEILEDMENLELRQYGQKGFIRGKPQARDLELARRGLKETARALKSGKYGLVVLDEATIALKYELFTLDELLEILAERDRGVEAVVTGGGAPPELIESADLVTSMEKIKHYFDEGVSARPGIEK</sequence>
<proteinExistence type="predicted"/>
<keyword evidence="2" id="KW-1185">Reference proteome</keyword>
<evidence type="ECO:0000313" key="1">
    <source>
        <dbReference type="EMBL" id="SDL77784.1"/>
    </source>
</evidence>
<dbReference type="Proteomes" id="UP000199476">
    <property type="component" value="Unassembled WGS sequence"/>
</dbReference>
<dbReference type="Gene3D" id="3.40.50.300">
    <property type="entry name" value="P-loop containing nucleotide triphosphate hydrolases"/>
    <property type="match status" value="1"/>
</dbReference>
<dbReference type="CDD" id="cd00561">
    <property type="entry name" value="CobA_ACA"/>
    <property type="match status" value="1"/>
</dbReference>
<dbReference type="GO" id="GO:0009236">
    <property type="term" value="P:cobalamin biosynthetic process"/>
    <property type="evidence" value="ECO:0007669"/>
    <property type="project" value="InterPro"/>
</dbReference>
<dbReference type="Pfam" id="PF02572">
    <property type="entry name" value="CobA_CobO_BtuR"/>
    <property type="match status" value="1"/>
</dbReference>
<dbReference type="PIRSF" id="PIRSF015617">
    <property type="entry name" value="Adensltrnsf_CobA"/>
    <property type="match status" value="1"/>
</dbReference>
<dbReference type="GO" id="GO:0008817">
    <property type="term" value="F:corrinoid adenosyltransferase activity"/>
    <property type="evidence" value="ECO:0007669"/>
    <property type="project" value="InterPro"/>
</dbReference>
<dbReference type="RefSeq" id="WP_234985527.1">
    <property type="nucleotide sequence ID" value="NZ_FNGO01000009.1"/>
</dbReference>